<dbReference type="EMBL" id="CAJVPT010052618">
    <property type="protein sequence ID" value="CAG8749962.1"/>
    <property type="molecule type" value="Genomic_DNA"/>
</dbReference>
<evidence type="ECO:0000313" key="2">
    <source>
        <dbReference type="Proteomes" id="UP000789525"/>
    </source>
</evidence>
<keyword evidence="2" id="KW-1185">Reference proteome</keyword>
<comment type="caution">
    <text evidence="1">The sequence shown here is derived from an EMBL/GenBank/DDBJ whole genome shotgun (WGS) entry which is preliminary data.</text>
</comment>
<evidence type="ECO:0000313" key="1">
    <source>
        <dbReference type="EMBL" id="CAG8749962.1"/>
    </source>
</evidence>
<gene>
    <name evidence="1" type="ORF">ACOLOM_LOCUS12651</name>
</gene>
<dbReference type="Proteomes" id="UP000789525">
    <property type="component" value="Unassembled WGS sequence"/>
</dbReference>
<accession>A0ACA9QF34</accession>
<organism evidence="1 2">
    <name type="scientific">Acaulospora colombiana</name>
    <dbReference type="NCBI Taxonomy" id="27376"/>
    <lineage>
        <taxon>Eukaryota</taxon>
        <taxon>Fungi</taxon>
        <taxon>Fungi incertae sedis</taxon>
        <taxon>Mucoromycota</taxon>
        <taxon>Glomeromycotina</taxon>
        <taxon>Glomeromycetes</taxon>
        <taxon>Diversisporales</taxon>
        <taxon>Acaulosporaceae</taxon>
        <taxon>Acaulospora</taxon>
    </lineage>
</organism>
<proteinExistence type="predicted"/>
<name>A0ACA9QF34_9GLOM</name>
<protein>
    <submittedName>
        <fullName evidence="1">10459_t:CDS:1</fullName>
    </submittedName>
</protein>
<sequence>PVPFLCKPIDNHLSPSQSVTAAPQNRRLFVENGDISRRSNDVEGLEPLL</sequence>
<feature type="non-terminal residue" evidence="1">
    <location>
        <position position="1"/>
    </location>
</feature>
<reference evidence="1" key="1">
    <citation type="submission" date="2021-06" db="EMBL/GenBank/DDBJ databases">
        <authorList>
            <person name="Kallberg Y."/>
            <person name="Tangrot J."/>
            <person name="Rosling A."/>
        </authorList>
    </citation>
    <scope>NUCLEOTIDE SEQUENCE</scope>
    <source>
        <strain evidence="1">CL356</strain>
    </source>
</reference>